<sequence length="227" mass="24284">MSLPSTQKCIVAAGSDLKQKKLPFFPSSQMKCIGAADAAAAQKELALLQDTPMNMNRNNHVGQNMSSEEVAKSEHLALPDVSADKNRKNQCHEETASPKQKTSLLKRAKRIRSIMLDDAFIDDSVALSVKVDLQQRNPLAANRSLFVVRSAAHLLDRVIQADPRAGCRTARLNPEAAAVDGRSSSADARSHTCADRPAARWSSAGSGGRCLSGLALPRSSPKLSDGA</sequence>
<keyword evidence="3" id="KW-1185">Reference proteome</keyword>
<dbReference type="Proteomes" id="UP001054889">
    <property type="component" value="Unassembled WGS sequence"/>
</dbReference>
<feature type="compositionally biased region" description="Basic and acidic residues" evidence="1">
    <location>
        <begin position="80"/>
        <end position="96"/>
    </location>
</feature>
<evidence type="ECO:0000313" key="2">
    <source>
        <dbReference type="EMBL" id="GJN34103.1"/>
    </source>
</evidence>
<name>A0AAV5FHG3_ELECO</name>
<organism evidence="2 3">
    <name type="scientific">Eleusine coracana subsp. coracana</name>
    <dbReference type="NCBI Taxonomy" id="191504"/>
    <lineage>
        <taxon>Eukaryota</taxon>
        <taxon>Viridiplantae</taxon>
        <taxon>Streptophyta</taxon>
        <taxon>Embryophyta</taxon>
        <taxon>Tracheophyta</taxon>
        <taxon>Spermatophyta</taxon>
        <taxon>Magnoliopsida</taxon>
        <taxon>Liliopsida</taxon>
        <taxon>Poales</taxon>
        <taxon>Poaceae</taxon>
        <taxon>PACMAD clade</taxon>
        <taxon>Chloridoideae</taxon>
        <taxon>Cynodonteae</taxon>
        <taxon>Eleusininae</taxon>
        <taxon>Eleusine</taxon>
    </lineage>
</organism>
<protein>
    <submittedName>
        <fullName evidence="2">Uncharacterized protein</fullName>
    </submittedName>
</protein>
<feature type="region of interest" description="Disordered" evidence="1">
    <location>
        <begin position="177"/>
        <end position="227"/>
    </location>
</feature>
<reference evidence="2" key="2">
    <citation type="submission" date="2021-12" db="EMBL/GenBank/DDBJ databases">
        <title>Resequencing data analysis of finger millet.</title>
        <authorList>
            <person name="Hatakeyama M."/>
            <person name="Aluri S."/>
            <person name="Balachadran M.T."/>
            <person name="Sivarajan S.R."/>
            <person name="Poveda L."/>
            <person name="Shimizu-Inatsugi R."/>
            <person name="Schlapbach R."/>
            <person name="Sreeman S.M."/>
            <person name="Shimizu K.K."/>
        </authorList>
    </citation>
    <scope>NUCLEOTIDE SEQUENCE</scope>
</reference>
<gene>
    <name evidence="2" type="primary">gb22742</name>
    <name evidence="2" type="ORF">PR202_gb22742</name>
</gene>
<dbReference type="EMBL" id="BQKI01000085">
    <property type="protein sequence ID" value="GJN34103.1"/>
    <property type="molecule type" value="Genomic_DNA"/>
</dbReference>
<proteinExistence type="predicted"/>
<evidence type="ECO:0000256" key="1">
    <source>
        <dbReference type="SAM" id="MobiDB-lite"/>
    </source>
</evidence>
<reference evidence="2" key="1">
    <citation type="journal article" date="2018" name="DNA Res.">
        <title>Multiple hybrid de novo genome assembly of finger millet, an orphan allotetraploid crop.</title>
        <authorList>
            <person name="Hatakeyama M."/>
            <person name="Aluri S."/>
            <person name="Balachadran M.T."/>
            <person name="Sivarajan S.R."/>
            <person name="Patrignani A."/>
            <person name="Gruter S."/>
            <person name="Poveda L."/>
            <person name="Shimizu-Inatsugi R."/>
            <person name="Baeten J."/>
            <person name="Francoijs K.J."/>
            <person name="Nataraja K.N."/>
            <person name="Reddy Y.A.N."/>
            <person name="Phadnis S."/>
            <person name="Ravikumar R.L."/>
            <person name="Schlapbach R."/>
            <person name="Sreeman S.M."/>
            <person name="Shimizu K.K."/>
        </authorList>
    </citation>
    <scope>NUCLEOTIDE SEQUENCE</scope>
</reference>
<accession>A0AAV5FHG3</accession>
<feature type="region of interest" description="Disordered" evidence="1">
    <location>
        <begin position="80"/>
        <end position="103"/>
    </location>
</feature>
<comment type="caution">
    <text evidence="2">The sequence shown here is derived from an EMBL/GenBank/DDBJ whole genome shotgun (WGS) entry which is preliminary data.</text>
</comment>
<evidence type="ECO:0000313" key="3">
    <source>
        <dbReference type="Proteomes" id="UP001054889"/>
    </source>
</evidence>
<dbReference type="AlphaFoldDB" id="A0AAV5FHG3"/>
<feature type="compositionally biased region" description="Basic and acidic residues" evidence="1">
    <location>
        <begin position="188"/>
        <end position="198"/>
    </location>
</feature>